<dbReference type="SUPFAM" id="SSF46785">
    <property type="entry name" value="Winged helix' DNA-binding domain"/>
    <property type="match status" value="1"/>
</dbReference>
<keyword evidence="3" id="KW-0804">Transcription</keyword>
<evidence type="ECO:0000313" key="5">
    <source>
        <dbReference type="EMBL" id="KAA5609957.1"/>
    </source>
</evidence>
<keyword evidence="6" id="KW-1185">Reference proteome</keyword>
<dbReference type="Proteomes" id="UP000325255">
    <property type="component" value="Unassembled WGS sequence"/>
</dbReference>
<dbReference type="PANTHER" id="PTHR33164:SF43">
    <property type="entry name" value="HTH-TYPE TRANSCRIPTIONAL REPRESSOR YETL"/>
    <property type="match status" value="1"/>
</dbReference>
<dbReference type="GO" id="GO:0006950">
    <property type="term" value="P:response to stress"/>
    <property type="evidence" value="ECO:0007669"/>
    <property type="project" value="TreeGrafter"/>
</dbReference>
<dbReference type="PROSITE" id="PS50995">
    <property type="entry name" value="HTH_MARR_2"/>
    <property type="match status" value="1"/>
</dbReference>
<comment type="caution">
    <text evidence="5">The sequence shown here is derived from an EMBL/GenBank/DDBJ whole genome shotgun (WGS) entry which is preliminary data.</text>
</comment>
<evidence type="ECO:0000256" key="1">
    <source>
        <dbReference type="ARBA" id="ARBA00023015"/>
    </source>
</evidence>
<dbReference type="InterPro" id="IPR039422">
    <property type="entry name" value="MarR/SlyA-like"/>
</dbReference>
<evidence type="ECO:0000259" key="4">
    <source>
        <dbReference type="PROSITE" id="PS50995"/>
    </source>
</evidence>
<evidence type="ECO:0000256" key="2">
    <source>
        <dbReference type="ARBA" id="ARBA00023125"/>
    </source>
</evidence>
<dbReference type="GO" id="GO:0003677">
    <property type="term" value="F:DNA binding"/>
    <property type="evidence" value="ECO:0007669"/>
    <property type="project" value="UniProtKB-KW"/>
</dbReference>
<dbReference type="PANTHER" id="PTHR33164">
    <property type="entry name" value="TRANSCRIPTIONAL REGULATOR, MARR FAMILY"/>
    <property type="match status" value="1"/>
</dbReference>
<reference evidence="5 6" key="1">
    <citation type="submission" date="2019-09" db="EMBL/GenBank/DDBJ databases">
        <title>Genome sequence of Rhodovastum atsumiense, a diverse member of the Acetobacteraceae family of non-sulfur purple photosynthetic bacteria.</title>
        <authorList>
            <person name="Meyer T."/>
            <person name="Kyndt J."/>
        </authorList>
    </citation>
    <scope>NUCLEOTIDE SEQUENCE [LARGE SCALE GENOMIC DNA]</scope>
    <source>
        <strain evidence="5 6">DSM 21279</strain>
    </source>
</reference>
<proteinExistence type="predicted"/>
<evidence type="ECO:0000313" key="6">
    <source>
        <dbReference type="Proteomes" id="UP000325255"/>
    </source>
</evidence>
<organism evidence="5 6">
    <name type="scientific">Rhodovastum atsumiense</name>
    <dbReference type="NCBI Taxonomy" id="504468"/>
    <lineage>
        <taxon>Bacteria</taxon>
        <taxon>Pseudomonadati</taxon>
        <taxon>Pseudomonadota</taxon>
        <taxon>Alphaproteobacteria</taxon>
        <taxon>Acetobacterales</taxon>
        <taxon>Acetobacteraceae</taxon>
        <taxon>Rhodovastum</taxon>
    </lineage>
</organism>
<keyword evidence="1" id="KW-0805">Transcription regulation</keyword>
<feature type="domain" description="HTH marR-type" evidence="4">
    <location>
        <begin position="24"/>
        <end position="157"/>
    </location>
</feature>
<dbReference type="SMART" id="SM00347">
    <property type="entry name" value="HTH_MARR"/>
    <property type="match status" value="1"/>
</dbReference>
<dbReference type="AlphaFoldDB" id="A0A5M6IPX8"/>
<dbReference type="PROSITE" id="PS01117">
    <property type="entry name" value="HTH_MARR_1"/>
    <property type="match status" value="1"/>
</dbReference>
<dbReference type="Gene3D" id="1.10.10.10">
    <property type="entry name" value="Winged helix-like DNA-binding domain superfamily/Winged helix DNA-binding domain"/>
    <property type="match status" value="1"/>
</dbReference>
<dbReference type="GO" id="GO:0003700">
    <property type="term" value="F:DNA-binding transcription factor activity"/>
    <property type="evidence" value="ECO:0007669"/>
    <property type="project" value="InterPro"/>
</dbReference>
<dbReference type="InterPro" id="IPR036388">
    <property type="entry name" value="WH-like_DNA-bd_sf"/>
</dbReference>
<sequence>MASPSRQRVTESRPTGQEDVLLLEEFLPFRLVVLASSVGQGFTRLYTQRFGVGLPEWRVIAMLGQHGTLTSKAVGERTFMHKTMVSRAVSDLERDDLVVREPNRADKREVFLSLSEKGQRVYAEIVPLAREYATRLTADLTKEDLAALDRIVAILHERSGEVFSAERRE</sequence>
<dbReference type="InterPro" id="IPR036390">
    <property type="entry name" value="WH_DNA-bd_sf"/>
</dbReference>
<dbReference type="EMBL" id="VWPK01000040">
    <property type="protein sequence ID" value="KAA5609957.1"/>
    <property type="molecule type" value="Genomic_DNA"/>
</dbReference>
<name>A0A5M6IPX8_9PROT</name>
<keyword evidence="2" id="KW-0238">DNA-binding</keyword>
<gene>
    <name evidence="5" type="ORF">F1189_21405</name>
</gene>
<protein>
    <submittedName>
        <fullName evidence="5">MarR family transcriptional regulator</fullName>
    </submittedName>
</protein>
<dbReference type="Pfam" id="PF12802">
    <property type="entry name" value="MarR_2"/>
    <property type="match status" value="1"/>
</dbReference>
<dbReference type="InterPro" id="IPR000835">
    <property type="entry name" value="HTH_MarR-typ"/>
</dbReference>
<accession>A0A5M6IPX8</accession>
<dbReference type="OrthoDB" id="8906692at2"/>
<dbReference type="InterPro" id="IPR023187">
    <property type="entry name" value="Tscrpt_reg_MarR-type_CS"/>
</dbReference>
<evidence type="ECO:0000256" key="3">
    <source>
        <dbReference type="ARBA" id="ARBA00023163"/>
    </source>
</evidence>